<proteinExistence type="predicted"/>
<dbReference type="STRING" id="1460663.A0A177C7Q1"/>
<dbReference type="PANTHER" id="PTHR43464:SF52">
    <property type="entry name" value="PUTATIVE-RELATED"/>
    <property type="match status" value="1"/>
</dbReference>
<feature type="region of interest" description="Disordered" evidence="1">
    <location>
        <begin position="1"/>
        <end position="39"/>
    </location>
</feature>
<dbReference type="Gene3D" id="3.40.50.150">
    <property type="entry name" value="Vaccinia Virus protein VP39"/>
    <property type="match status" value="1"/>
</dbReference>
<dbReference type="InParanoid" id="A0A177C7Q1"/>
<keyword evidence="3" id="KW-0808">Transferase</keyword>
<name>A0A177C7Q1_9PLEO</name>
<dbReference type="RefSeq" id="XP_018033244.1">
    <property type="nucleotide sequence ID" value="XM_018176724.1"/>
</dbReference>
<dbReference type="GO" id="GO:0032259">
    <property type="term" value="P:methylation"/>
    <property type="evidence" value="ECO:0007669"/>
    <property type="project" value="UniProtKB-KW"/>
</dbReference>
<evidence type="ECO:0000256" key="1">
    <source>
        <dbReference type="SAM" id="MobiDB-lite"/>
    </source>
</evidence>
<dbReference type="InterPro" id="IPR029063">
    <property type="entry name" value="SAM-dependent_MTases_sf"/>
</dbReference>
<feature type="compositionally biased region" description="Polar residues" evidence="1">
    <location>
        <begin position="1"/>
        <end position="29"/>
    </location>
</feature>
<keyword evidence="3" id="KW-0489">Methyltransferase</keyword>
<keyword evidence="4" id="KW-1185">Reference proteome</keyword>
<gene>
    <name evidence="3" type="ORF">CC84DRAFT_1151033</name>
</gene>
<evidence type="ECO:0000313" key="3">
    <source>
        <dbReference type="EMBL" id="OAG02879.1"/>
    </source>
</evidence>
<dbReference type="SUPFAM" id="SSF53335">
    <property type="entry name" value="S-adenosyl-L-methionine-dependent methyltransferases"/>
    <property type="match status" value="1"/>
</dbReference>
<protein>
    <submittedName>
        <fullName evidence="3">S-adenosyl-L-methionine-dependent methyltransferase</fullName>
    </submittedName>
</protein>
<evidence type="ECO:0000259" key="2">
    <source>
        <dbReference type="Pfam" id="PF08242"/>
    </source>
</evidence>
<sequence>MTRPSVNMTFDTSLVDTRNPNTSFSTTESDPSEADAMATGGTSVQLDVVPTPPLKPFTPVQHLPTQDAYDSWAAVYDTDGNMLQAIDDVELSTFLPEFLASVESTAADKTIKLLDLGCGTGRNTAKLLSYPWNLSPHSPIEVTALDFSAGMLGVAREKLAPLEKDNVRLQISQADCFPTVEDKEASPVPAVSGLSAVDGVISTLVLEHVPLGDYFATVASLVKKGGYALVTNMHSDMGKVSQAGFVNAEGLKVRGTSFAHTNSEIEDAAIEAGFDLVILRDHIMTKEDVESGRVGERGLKWVGVRVWYGLLLRKL</sequence>
<dbReference type="InterPro" id="IPR013217">
    <property type="entry name" value="Methyltransf_12"/>
</dbReference>
<accession>A0A177C7Q1</accession>
<dbReference type="GeneID" id="28760210"/>
<dbReference type="PANTHER" id="PTHR43464">
    <property type="entry name" value="METHYLTRANSFERASE"/>
    <property type="match status" value="1"/>
</dbReference>
<dbReference type="Proteomes" id="UP000077069">
    <property type="component" value="Unassembled WGS sequence"/>
</dbReference>
<dbReference type="OrthoDB" id="66144at2759"/>
<dbReference type="GO" id="GO:0010420">
    <property type="term" value="F:polyprenyldihydroxybenzoate methyltransferase activity"/>
    <property type="evidence" value="ECO:0007669"/>
    <property type="project" value="TreeGrafter"/>
</dbReference>
<dbReference type="EMBL" id="KV441555">
    <property type="protein sequence ID" value="OAG02879.1"/>
    <property type="molecule type" value="Genomic_DNA"/>
</dbReference>
<reference evidence="3 4" key="1">
    <citation type="submission" date="2016-05" db="EMBL/GenBank/DDBJ databases">
        <title>Comparative analysis of secretome profiles of manganese(II)-oxidizing ascomycete fungi.</title>
        <authorList>
            <consortium name="DOE Joint Genome Institute"/>
            <person name="Zeiner C.A."/>
            <person name="Purvine S.O."/>
            <person name="Zink E.M."/>
            <person name="Wu S."/>
            <person name="Pasa-Tolic L."/>
            <person name="Chaput D.L."/>
            <person name="Haridas S."/>
            <person name="Grigoriev I.V."/>
            <person name="Santelli C.M."/>
            <person name="Hansel C.M."/>
        </authorList>
    </citation>
    <scope>NUCLEOTIDE SEQUENCE [LARGE SCALE GENOMIC DNA]</scope>
    <source>
        <strain evidence="3 4">AP3s5-JAC2a</strain>
    </source>
</reference>
<dbReference type="AlphaFoldDB" id="A0A177C7Q1"/>
<feature type="domain" description="Methyltransferase type 12" evidence="2">
    <location>
        <begin position="114"/>
        <end position="227"/>
    </location>
</feature>
<dbReference type="Pfam" id="PF08242">
    <property type="entry name" value="Methyltransf_12"/>
    <property type="match status" value="1"/>
</dbReference>
<organism evidence="3 4">
    <name type="scientific">Paraphaeosphaeria sporulosa</name>
    <dbReference type="NCBI Taxonomy" id="1460663"/>
    <lineage>
        <taxon>Eukaryota</taxon>
        <taxon>Fungi</taxon>
        <taxon>Dikarya</taxon>
        <taxon>Ascomycota</taxon>
        <taxon>Pezizomycotina</taxon>
        <taxon>Dothideomycetes</taxon>
        <taxon>Pleosporomycetidae</taxon>
        <taxon>Pleosporales</taxon>
        <taxon>Massarineae</taxon>
        <taxon>Didymosphaeriaceae</taxon>
        <taxon>Paraphaeosphaeria</taxon>
    </lineage>
</organism>
<dbReference type="CDD" id="cd02440">
    <property type="entry name" value="AdoMet_MTases"/>
    <property type="match status" value="1"/>
</dbReference>
<evidence type="ECO:0000313" key="4">
    <source>
        <dbReference type="Proteomes" id="UP000077069"/>
    </source>
</evidence>